<comment type="subcellular location">
    <subcellularLocation>
        <location evidence="1">Periplasm</location>
    </subcellularLocation>
</comment>
<dbReference type="InterPro" id="IPR039424">
    <property type="entry name" value="SBP_5"/>
</dbReference>
<keyword evidence="4" id="KW-0732">Signal</keyword>
<dbReference type="Gene3D" id="3.90.76.10">
    <property type="entry name" value="Dipeptide-binding Protein, Domain 1"/>
    <property type="match status" value="1"/>
</dbReference>
<evidence type="ECO:0000313" key="6">
    <source>
        <dbReference type="EMBL" id="PZM13219.1"/>
    </source>
</evidence>
<comment type="similarity">
    <text evidence="2">Belongs to the bacterial solute-binding protein 5 family.</text>
</comment>
<gene>
    <name evidence="6" type="ORF">CPY51_15875</name>
</gene>
<accession>A0A2W4CK16</accession>
<dbReference type="GO" id="GO:1904680">
    <property type="term" value="F:peptide transmembrane transporter activity"/>
    <property type="evidence" value="ECO:0007669"/>
    <property type="project" value="TreeGrafter"/>
</dbReference>
<protein>
    <submittedName>
        <fullName evidence="6">ABC transporter substrate-binding protein</fullName>
    </submittedName>
</protein>
<dbReference type="OrthoDB" id="9803988at2"/>
<dbReference type="GO" id="GO:0043190">
    <property type="term" value="C:ATP-binding cassette (ABC) transporter complex"/>
    <property type="evidence" value="ECO:0007669"/>
    <property type="project" value="InterPro"/>
</dbReference>
<dbReference type="Gene3D" id="3.40.190.10">
    <property type="entry name" value="Periplasmic binding protein-like II"/>
    <property type="match status" value="1"/>
</dbReference>
<dbReference type="InterPro" id="IPR030678">
    <property type="entry name" value="Peptide/Ni-bd"/>
</dbReference>
<organism evidence="6 7">
    <name type="scientific">Rhizobium tubonense</name>
    <dbReference type="NCBI Taxonomy" id="484088"/>
    <lineage>
        <taxon>Bacteria</taxon>
        <taxon>Pseudomonadati</taxon>
        <taxon>Pseudomonadota</taxon>
        <taxon>Alphaproteobacteria</taxon>
        <taxon>Hyphomicrobiales</taxon>
        <taxon>Rhizobiaceae</taxon>
        <taxon>Rhizobium/Agrobacterium group</taxon>
        <taxon>Rhizobium</taxon>
    </lineage>
</organism>
<keyword evidence="3" id="KW-0813">Transport</keyword>
<evidence type="ECO:0000313" key="7">
    <source>
        <dbReference type="Proteomes" id="UP000248925"/>
    </source>
</evidence>
<dbReference type="RefSeq" id="WP_111161414.1">
    <property type="nucleotide sequence ID" value="NZ_PCDP01000036.1"/>
</dbReference>
<keyword evidence="7" id="KW-1185">Reference proteome</keyword>
<dbReference type="SUPFAM" id="SSF53850">
    <property type="entry name" value="Periplasmic binding protein-like II"/>
    <property type="match status" value="1"/>
</dbReference>
<evidence type="ECO:0000256" key="3">
    <source>
        <dbReference type="ARBA" id="ARBA00022448"/>
    </source>
</evidence>
<dbReference type="AlphaFoldDB" id="A0A2W4CK16"/>
<sequence length="525" mass="56411">MQLAVVVVLGASAILAKPSSGRTEEAPVVIAASMDVNSLDPHRGSCDICQIYNTSTYETLVSLDVNNKIAPLLAEHWEVDHTQTKFTFHISPDAKFSDGSPVEAKDVKWSLERLRNLSGGMSYLLSNLATVETPDSKTVVATTKTPSSEFLGVLAAPYCVIVNSDVASANGAKAGSDAATSDNAEAWFLSHSAGSGPYKLVSYEPNSELRLARNEAYWRKPPAVGEFVLREVKDAVVQAQMLRSGGADIALQIDPDTAKALDADPSVTVSSKPSYNFIYIAFSPRAKSNKVSLTKEIRSALMLGIDQAGIIDLTLGGAGRPMSTPIPLGFPGADGFEARRYDPMEAKRQLAAAGAADGFTLDSVYPNVNAYGVDTNMMMQKVQQDLLKIGVGVDLHPVPIATWREKVNGEEGVALTAGLFAPDFFGTSQYADFFMMIPDTTWGKRAGVNLDPSMVNNSEPELLKRALEARGDEADILWHKLGQELIDDGIIMPIVSPNVIFAHRADIKGVRNSACCNMPLAEISR</sequence>
<dbReference type="Proteomes" id="UP000248925">
    <property type="component" value="Unassembled WGS sequence"/>
</dbReference>
<dbReference type="InterPro" id="IPR000914">
    <property type="entry name" value="SBP_5_dom"/>
</dbReference>
<dbReference type="Gene3D" id="3.10.105.10">
    <property type="entry name" value="Dipeptide-binding Protein, Domain 3"/>
    <property type="match status" value="1"/>
</dbReference>
<name>A0A2W4CK16_9HYPH</name>
<dbReference type="EMBL" id="PCDP01000036">
    <property type="protein sequence ID" value="PZM13219.1"/>
    <property type="molecule type" value="Genomic_DNA"/>
</dbReference>
<evidence type="ECO:0000256" key="2">
    <source>
        <dbReference type="ARBA" id="ARBA00005695"/>
    </source>
</evidence>
<dbReference type="CDD" id="cd08512">
    <property type="entry name" value="PBP2_NikA_DppA_OppA_like_7"/>
    <property type="match status" value="1"/>
</dbReference>
<comment type="caution">
    <text evidence="6">The sequence shown here is derived from an EMBL/GenBank/DDBJ whole genome shotgun (WGS) entry which is preliminary data.</text>
</comment>
<feature type="domain" description="Solute-binding protein family 5" evidence="5">
    <location>
        <begin position="68"/>
        <end position="418"/>
    </location>
</feature>
<dbReference type="GO" id="GO:0015833">
    <property type="term" value="P:peptide transport"/>
    <property type="evidence" value="ECO:0007669"/>
    <property type="project" value="TreeGrafter"/>
</dbReference>
<proteinExistence type="inferred from homology"/>
<dbReference type="GO" id="GO:0030288">
    <property type="term" value="C:outer membrane-bounded periplasmic space"/>
    <property type="evidence" value="ECO:0007669"/>
    <property type="project" value="UniProtKB-ARBA"/>
</dbReference>
<reference evidence="6 7" key="1">
    <citation type="journal article" date="2018" name="Sci. Rep.">
        <title>Rhizobium tumorigenes sp. nov., a novel plant tumorigenic bacterium isolated from cane gall tumors on thornless blackberry.</title>
        <authorList>
            <person name="Kuzmanovi N."/>
            <person name="Smalla K."/>
            <person name="Gronow S."/>
            <person name="PuBawska J."/>
        </authorList>
    </citation>
    <scope>NUCLEOTIDE SEQUENCE [LARGE SCALE GENOMIC DNA]</scope>
    <source>
        <strain evidence="6 7">CCBAU 85046</strain>
    </source>
</reference>
<dbReference type="PANTHER" id="PTHR30290">
    <property type="entry name" value="PERIPLASMIC BINDING COMPONENT OF ABC TRANSPORTER"/>
    <property type="match status" value="1"/>
</dbReference>
<evidence type="ECO:0000259" key="5">
    <source>
        <dbReference type="Pfam" id="PF00496"/>
    </source>
</evidence>
<evidence type="ECO:0000256" key="1">
    <source>
        <dbReference type="ARBA" id="ARBA00004418"/>
    </source>
</evidence>
<evidence type="ECO:0000256" key="4">
    <source>
        <dbReference type="ARBA" id="ARBA00022729"/>
    </source>
</evidence>
<dbReference type="PIRSF" id="PIRSF002741">
    <property type="entry name" value="MppA"/>
    <property type="match status" value="1"/>
</dbReference>
<dbReference type="Pfam" id="PF00496">
    <property type="entry name" value="SBP_bac_5"/>
    <property type="match status" value="1"/>
</dbReference>
<dbReference type="PANTHER" id="PTHR30290:SF10">
    <property type="entry name" value="PERIPLASMIC OLIGOPEPTIDE-BINDING PROTEIN-RELATED"/>
    <property type="match status" value="1"/>
</dbReference>